<keyword evidence="5" id="KW-1185">Reference proteome</keyword>
<feature type="compositionally biased region" description="Basic and acidic residues" evidence="2">
    <location>
        <begin position="325"/>
        <end position="334"/>
    </location>
</feature>
<dbReference type="Pfam" id="PF14893">
    <property type="entry name" value="PNMA"/>
    <property type="match status" value="1"/>
</dbReference>
<evidence type="ECO:0000256" key="1">
    <source>
        <dbReference type="SAM" id="Coils"/>
    </source>
</evidence>
<feature type="coiled-coil region" evidence="1">
    <location>
        <begin position="11"/>
        <end position="59"/>
    </location>
</feature>
<evidence type="ECO:0000313" key="5">
    <source>
        <dbReference type="Proteomes" id="UP001374579"/>
    </source>
</evidence>
<dbReference type="SUPFAM" id="SSF57756">
    <property type="entry name" value="Retrovirus zinc finger-like domains"/>
    <property type="match status" value="1"/>
</dbReference>
<evidence type="ECO:0000313" key="4">
    <source>
        <dbReference type="EMBL" id="KAK7106019.1"/>
    </source>
</evidence>
<gene>
    <name evidence="4" type="ORF">V1264_017325</name>
</gene>
<feature type="domain" description="CCHC-type" evidence="3">
    <location>
        <begin position="303"/>
        <end position="320"/>
    </location>
</feature>
<dbReference type="PANTHER" id="PTHR23095:SF46">
    <property type="entry name" value="GAG PROTEIN"/>
    <property type="match status" value="1"/>
</dbReference>
<reference evidence="4 5" key="1">
    <citation type="submission" date="2024-02" db="EMBL/GenBank/DDBJ databases">
        <title>Chromosome-scale genome assembly of the rough periwinkle Littorina saxatilis.</title>
        <authorList>
            <person name="De Jode A."/>
            <person name="Faria R."/>
            <person name="Formenti G."/>
            <person name="Sims Y."/>
            <person name="Smith T.P."/>
            <person name="Tracey A."/>
            <person name="Wood J.M.D."/>
            <person name="Zagrodzka Z.B."/>
            <person name="Johannesson K."/>
            <person name="Butlin R.K."/>
            <person name="Leder E.H."/>
        </authorList>
    </citation>
    <scope>NUCLEOTIDE SEQUENCE [LARGE SCALE GENOMIC DNA]</scope>
    <source>
        <strain evidence="4">Snail1</strain>
        <tissue evidence="4">Muscle</tissue>
    </source>
</reference>
<sequence>MAEKGDAGNGEEGDQAKMADLERRLEKMEATMVENFELREKLAALSEEHQAQMEAVKDRSRPLNIEVQSPAAAPKPKVFTGLAPTGGAETHFSEWEAQTEQLLLNNSVKDPHQQVLGSLKGLAWEQAKGCTTAKDILQTLREIFGEVRGPDDLFLAFTELRMERKEQPSAFLLRLWDSLTRINKTTKFPPKNFNSKLYRTFVRGLEASHPLMCLEVRNQFGFPGAAEPELAAVLKAVRMLESGAPPAVTPKVSSNNQSVAFKLTDEDLDKLADRLTGRMMAGHQSTNRPPTFNTSNRGAPRGHCWRCGERQGHYARDCPNPPNRAKAEAAEAEQRAQMGRGNANGSLVRGGRRH</sequence>
<evidence type="ECO:0000259" key="3">
    <source>
        <dbReference type="SMART" id="SM00343"/>
    </source>
</evidence>
<dbReference type="PANTHER" id="PTHR23095">
    <property type="entry name" value="PARANEOPLASTIC ANTIGEN"/>
    <property type="match status" value="1"/>
</dbReference>
<dbReference type="SMART" id="SM00343">
    <property type="entry name" value="ZnF_C2HC"/>
    <property type="match status" value="1"/>
</dbReference>
<dbReference type="GO" id="GO:0003676">
    <property type="term" value="F:nucleic acid binding"/>
    <property type="evidence" value="ECO:0007669"/>
    <property type="project" value="InterPro"/>
</dbReference>
<evidence type="ECO:0000256" key="2">
    <source>
        <dbReference type="SAM" id="MobiDB-lite"/>
    </source>
</evidence>
<name>A0AAN9BIZ8_9CAEN</name>
<dbReference type="InterPro" id="IPR001878">
    <property type="entry name" value="Znf_CCHC"/>
</dbReference>
<dbReference type="Proteomes" id="UP001374579">
    <property type="component" value="Unassembled WGS sequence"/>
</dbReference>
<comment type="caution">
    <text evidence="4">The sequence shown here is derived from an EMBL/GenBank/DDBJ whole genome shotgun (WGS) entry which is preliminary data.</text>
</comment>
<dbReference type="InterPro" id="IPR036875">
    <property type="entry name" value="Znf_CCHC_sf"/>
</dbReference>
<protein>
    <recommendedName>
        <fullName evidence="3">CCHC-type domain-containing protein</fullName>
    </recommendedName>
</protein>
<dbReference type="InterPro" id="IPR048270">
    <property type="entry name" value="PNMA_C"/>
</dbReference>
<dbReference type="AlphaFoldDB" id="A0AAN9BIZ8"/>
<accession>A0AAN9BIZ8</accession>
<dbReference type="GO" id="GO:0008270">
    <property type="term" value="F:zinc ion binding"/>
    <property type="evidence" value="ECO:0007669"/>
    <property type="project" value="InterPro"/>
</dbReference>
<dbReference type="EMBL" id="JBAMIC010000007">
    <property type="protein sequence ID" value="KAK7106019.1"/>
    <property type="molecule type" value="Genomic_DNA"/>
</dbReference>
<keyword evidence="1" id="KW-0175">Coiled coil</keyword>
<feature type="region of interest" description="Disordered" evidence="2">
    <location>
        <begin position="314"/>
        <end position="354"/>
    </location>
</feature>
<proteinExistence type="predicted"/>
<dbReference type="InterPro" id="IPR026523">
    <property type="entry name" value="PNMA"/>
</dbReference>
<organism evidence="4 5">
    <name type="scientific">Littorina saxatilis</name>
    <dbReference type="NCBI Taxonomy" id="31220"/>
    <lineage>
        <taxon>Eukaryota</taxon>
        <taxon>Metazoa</taxon>
        <taxon>Spiralia</taxon>
        <taxon>Lophotrochozoa</taxon>
        <taxon>Mollusca</taxon>
        <taxon>Gastropoda</taxon>
        <taxon>Caenogastropoda</taxon>
        <taxon>Littorinimorpha</taxon>
        <taxon>Littorinoidea</taxon>
        <taxon>Littorinidae</taxon>
        <taxon>Littorina</taxon>
    </lineage>
</organism>